<organism evidence="2 3">
    <name type="scientific">Kineococcus radiotolerans</name>
    <dbReference type="NCBI Taxonomy" id="131568"/>
    <lineage>
        <taxon>Bacteria</taxon>
        <taxon>Bacillati</taxon>
        <taxon>Actinomycetota</taxon>
        <taxon>Actinomycetes</taxon>
        <taxon>Kineosporiales</taxon>
        <taxon>Kineosporiaceae</taxon>
        <taxon>Kineococcus</taxon>
    </lineage>
</organism>
<dbReference type="AlphaFoldDB" id="A0A7W4TKD2"/>
<evidence type="ECO:0000256" key="1">
    <source>
        <dbReference type="SAM" id="MobiDB-lite"/>
    </source>
</evidence>
<gene>
    <name evidence="2" type="ORF">FHR75_001274</name>
</gene>
<evidence type="ECO:0000313" key="2">
    <source>
        <dbReference type="EMBL" id="MBB2900486.1"/>
    </source>
</evidence>
<protein>
    <submittedName>
        <fullName evidence="2">Uncharacterized protein</fullName>
    </submittedName>
</protein>
<dbReference type="RefSeq" id="WP_183390713.1">
    <property type="nucleotide sequence ID" value="NZ_JACHVY010000001.1"/>
</dbReference>
<proteinExistence type="predicted"/>
<feature type="region of interest" description="Disordered" evidence="1">
    <location>
        <begin position="109"/>
        <end position="130"/>
    </location>
</feature>
<dbReference type="EMBL" id="JACHVY010000001">
    <property type="protein sequence ID" value="MBB2900486.1"/>
    <property type="molecule type" value="Genomic_DNA"/>
</dbReference>
<dbReference type="Proteomes" id="UP000533269">
    <property type="component" value="Unassembled WGS sequence"/>
</dbReference>
<name>A0A7W4TKD2_KINRA</name>
<sequence length="160" mass="17302">MDHLMLDGTLIEADRGDDAGSQCDRWYSGKHRHHGGLVQVVTDGDGRPLSVSQVDPDCTHDLIAARIHALSLLYVAPVVAPPRWPTKLTAVLGWFPGCPSEVPRISKFPTAARDAGPLSERRHSPHPQPAREPLLTRLTAILILGLGSTRDATRVLSSGL</sequence>
<comment type="caution">
    <text evidence="2">The sequence shown here is derived from an EMBL/GenBank/DDBJ whole genome shotgun (WGS) entry which is preliminary data.</text>
</comment>
<reference evidence="2 3" key="2">
    <citation type="submission" date="2020-08" db="EMBL/GenBank/DDBJ databases">
        <authorList>
            <person name="Partida-Martinez L."/>
            <person name="Huntemann M."/>
            <person name="Clum A."/>
            <person name="Wang J."/>
            <person name="Palaniappan K."/>
            <person name="Ritter S."/>
            <person name="Chen I.-M."/>
            <person name="Stamatis D."/>
            <person name="Reddy T."/>
            <person name="O'Malley R."/>
            <person name="Daum C."/>
            <person name="Shapiro N."/>
            <person name="Ivanova N."/>
            <person name="Kyrpides N."/>
            <person name="Woyke T."/>
        </authorList>
    </citation>
    <scope>NUCLEOTIDE SEQUENCE [LARGE SCALE GENOMIC DNA]</scope>
    <source>
        <strain evidence="2 3">AS2.23</strain>
    </source>
</reference>
<accession>A0A7W4TKD2</accession>
<evidence type="ECO:0000313" key="3">
    <source>
        <dbReference type="Proteomes" id="UP000533269"/>
    </source>
</evidence>
<reference evidence="2 3" key="1">
    <citation type="submission" date="2020-08" db="EMBL/GenBank/DDBJ databases">
        <title>The Agave Microbiome: Exploring the role of microbial communities in plant adaptations to desert environments.</title>
        <authorList>
            <person name="Partida-Martinez L.P."/>
        </authorList>
    </citation>
    <scope>NUCLEOTIDE SEQUENCE [LARGE SCALE GENOMIC DNA]</scope>
    <source>
        <strain evidence="2 3">AS2.23</strain>
    </source>
</reference>